<evidence type="ECO:0000256" key="3">
    <source>
        <dbReference type="SAM" id="SignalP"/>
    </source>
</evidence>
<dbReference type="Proteomes" id="UP001331761">
    <property type="component" value="Unassembled WGS sequence"/>
</dbReference>
<feature type="region of interest" description="Disordered" evidence="2">
    <location>
        <begin position="117"/>
        <end position="186"/>
    </location>
</feature>
<dbReference type="PANTHER" id="PTHR36937:SF4">
    <property type="entry name" value="SECRETED PROTEIN"/>
    <property type="match status" value="1"/>
</dbReference>
<keyword evidence="1" id="KW-0175">Coiled coil</keyword>
<feature type="compositionally biased region" description="Basic and acidic residues" evidence="2">
    <location>
        <begin position="160"/>
        <end position="174"/>
    </location>
</feature>
<feature type="chain" id="PRO_5042853394" evidence="3">
    <location>
        <begin position="19"/>
        <end position="414"/>
    </location>
</feature>
<evidence type="ECO:0000313" key="5">
    <source>
        <dbReference type="Proteomes" id="UP001331761"/>
    </source>
</evidence>
<dbReference type="PANTHER" id="PTHR36937">
    <property type="entry name" value="PROTEIN CBG20935-RELATED"/>
    <property type="match status" value="1"/>
</dbReference>
<proteinExistence type="predicted"/>
<evidence type="ECO:0000313" key="4">
    <source>
        <dbReference type="EMBL" id="KAK5981807.1"/>
    </source>
</evidence>
<organism evidence="4 5">
    <name type="scientific">Trichostrongylus colubriformis</name>
    <name type="common">Black scour worm</name>
    <dbReference type="NCBI Taxonomy" id="6319"/>
    <lineage>
        <taxon>Eukaryota</taxon>
        <taxon>Metazoa</taxon>
        <taxon>Ecdysozoa</taxon>
        <taxon>Nematoda</taxon>
        <taxon>Chromadorea</taxon>
        <taxon>Rhabditida</taxon>
        <taxon>Rhabditina</taxon>
        <taxon>Rhabditomorpha</taxon>
        <taxon>Strongyloidea</taxon>
        <taxon>Trichostrongylidae</taxon>
        <taxon>Trichostrongylus</taxon>
    </lineage>
</organism>
<dbReference type="EMBL" id="WIXE01005871">
    <property type="protein sequence ID" value="KAK5981807.1"/>
    <property type="molecule type" value="Genomic_DNA"/>
</dbReference>
<gene>
    <name evidence="4" type="ORF">GCK32_000332</name>
</gene>
<feature type="signal peptide" evidence="3">
    <location>
        <begin position="1"/>
        <end position="18"/>
    </location>
</feature>
<sequence>MNGIIVLWWIIAFHGTVSSIVAPHAKPMGSDTPSTRHRSHNRRHRHRTTAAEKRFLRQMEEYEHQRDLYRQQVSDAQARRYEQYFEGMMEYGAQVQAERYRTLLRRQEMEREAMAKNLKQYGLHPSDIAPQTTEESTRDVEAEPVSPFGNLRPLPNAKQKPKEGTSHAEAEGERPALSVVPPGSENGELDQKVLALRKLCMRFLPTVRKHCVGERTAKEYVKRCEGYFHDCQSFLPRSDPLYSIAHAFSSNVRLNLGTGGANGIPYYPINEEGSISGGRTLNVPFGSWGGGFADHFGIRDYWSQTSEIGANWYDGKYGRRFVWSAPLVQSLGIEGDVHEFVSVPIKPGELGKPIAVDIGFGVGPYYQQNQHVGVDWMNGQVGTGFGLGVPFAGVGYKTGSGVVFPSVSTFAGHP</sequence>
<evidence type="ECO:0000256" key="1">
    <source>
        <dbReference type="SAM" id="Coils"/>
    </source>
</evidence>
<feature type="coiled-coil region" evidence="1">
    <location>
        <begin position="52"/>
        <end position="117"/>
    </location>
</feature>
<accession>A0AAN8FVI3</accession>
<feature type="compositionally biased region" description="Basic residues" evidence="2">
    <location>
        <begin position="35"/>
        <end position="48"/>
    </location>
</feature>
<keyword evidence="3" id="KW-0732">Signal</keyword>
<reference evidence="4 5" key="1">
    <citation type="submission" date="2019-10" db="EMBL/GenBank/DDBJ databases">
        <title>Assembly and Annotation for the nematode Trichostrongylus colubriformis.</title>
        <authorList>
            <person name="Martin J."/>
        </authorList>
    </citation>
    <scope>NUCLEOTIDE SEQUENCE [LARGE SCALE GENOMIC DNA]</scope>
    <source>
        <strain evidence="4">G859</strain>
        <tissue evidence="4">Whole worm</tissue>
    </source>
</reference>
<comment type="caution">
    <text evidence="4">The sequence shown here is derived from an EMBL/GenBank/DDBJ whole genome shotgun (WGS) entry which is preliminary data.</text>
</comment>
<feature type="region of interest" description="Disordered" evidence="2">
    <location>
        <begin position="23"/>
        <end position="48"/>
    </location>
</feature>
<dbReference type="AlphaFoldDB" id="A0AAN8FVI3"/>
<protein>
    <submittedName>
        <fullName evidence="4">Uncharacterized protein</fullName>
    </submittedName>
</protein>
<keyword evidence="5" id="KW-1185">Reference proteome</keyword>
<evidence type="ECO:0000256" key="2">
    <source>
        <dbReference type="SAM" id="MobiDB-lite"/>
    </source>
</evidence>
<name>A0AAN8FVI3_TRICO</name>